<protein>
    <submittedName>
        <fullName evidence="1">Uncharacterized protein</fullName>
    </submittedName>
</protein>
<dbReference type="AlphaFoldDB" id="A0A1I1Y302"/>
<sequence length="182" mass="17806">MSVSDAALFFTSGLSGALETFVLAVPLDAIDLSVAAATVAAFSLVSLVSLPEEASSLVADAVAASDFVTSDEDETAGDGGLLAPASEVPDAGLTLEVAASVLCAEDCVDAASPAGVNVTPAPDVGVLSADFAFAPAALALEVTDLSGTALDASADLPPAGAVFFAFANVFTLPDSSPLISLL</sequence>
<accession>A0A1I1Y302</accession>
<organism evidence="1 2">
    <name type="scientific">Sulfitobacter brevis</name>
    <dbReference type="NCBI Taxonomy" id="74348"/>
    <lineage>
        <taxon>Bacteria</taxon>
        <taxon>Pseudomonadati</taxon>
        <taxon>Pseudomonadota</taxon>
        <taxon>Alphaproteobacteria</taxon>
        <taxon>Rhodobacterales</taxon>
        <taxon>Roseobacteraceae</taxon>
        <taxon>Sulfitobacter</taxon>
    </lineage>
</organism>
<dbReference type="STRING" id="74348.SAMN04488523_105114"/>
<evidence type="ECO:0000313" key="2">
    <source>
        <dbReference type="Proteomes" id="UP000198977"/>
    </source>
</evidence>
<reference evidence="1 2" key="1">
    <citation type="submission" date="2016-10" db="EMBL/GenBank/DDBJ databases">
        <authorList>
            <person name="de Groot N.N."/>
        </authorList>
    </citation>
    <scope>NUCLEOTIDE SEQUENCE [LARGE SCALE GENOMIC DNA]</scope>
    <source>
        <strain evidence="1 2">DSM 11443</strain>
    </source>
</reference>
<gene>
    <name evidence="1" type="ORF">SAMN04488523_105114</name>
</gene>
<keyword evidence="2" id="KW-1185">Reference proteome</keyword>
<evidence type="ECO:0000313" key="1">
    <source>
        <dbReference type="EMBL" id="SFE13934.1"/>
    </source>
</evidence>
<dbReference type="EMBL" id="FOMW01000005">
    <property type="protein sequence ID" value="SFE13934.1"/>
    <property type="molecule type" value="Genomic_DNA"/>
</dbReference>
<dbReference type="Proteomes" id="UP000198977">
    <property type="component" value="Unassembled WGS sequence"/>
</dbReference>
<proteinExistence type="predicted"/>
<name>A0A1I1Y302_9RHOB</name>